<name>A0A7M7Q224_NASVI</name>
<keyword evidence="1" id="KW-0175">Coiled coil</keyword>
<organism evidence="4 5">
    <name type="scientific">Nasonia vitripennis</name>
    <name type="common">Parasitic wasp</name>
    <dbReference type="NCBI Taxonomy" id="7425"/>
    <lineage>
        <taxon>Eukaryota</taxon>
        <taxon>Metazoa</taxon>
        <taxon>Ecdysozoa</taxon>
        <taxon>Arthropoda</taxon>
        <taxon>Hexapoda</taxon>
        <taxon>Insecta</taxon>
        <taxon>Pterygota</taxon>
        <taxon>Neoptera</taxon>
        <taxon>Endopterygota</taxon>
        <taxon>Hymenoptera</taxon>
        <taxon>Apocrita</taxon>
        <taxon>Proctotrupomorpha</taxon>
        <taxon>Chalcidoidea</taxon>
        <taxon>Pteromalidae</taxon>
        <taxon>Pteromalinae</taxon>
        <taxon>Nasonia</taxon>
    </lineage>
</organism>
<keyword evidence="5" id="KW-1185">Reference proteome</keyword>
<dbReference type="OrthoDB" id="9994767at2759"/>
<feature type="domain" description="Coiled-coil" evidence="3">
    <location>
        <begin position="178"/>
        <end position="268"/>
    </location>
</feature>
<feature type="compositionally biased region" description="Low complexity" evidence="2">
    <location>
        <begin position="460"/>
        <end position="471"/>
    </location>
</feature>
<dbReference type="PANTHER" id="PTHR22115:SF4">
    <property type="entry name" value="COILED-COIL DOMAIN-CONTAINING PROTEIN"/>
    <property type="match status" value="1"/>
</dbReference>
<dbReference type="AlphaFoldDB" id="A0A7M7Q224"/>
<dbReference type="EnsemblMetazoa" id="XM_031923782">
    <property type="protein sequence ID" value="XP_031779642"/>
    <property type="gene ID" value="LOC100122123"/>
</dbReference>
<evidence type="ECO:0000313" key="5">
    <source>
        <dbReference type="Proteomes" id="UP000002358"/>
    </source>
</evidence>
<dbReference type="Pfam" id="PF15295">
    <property type="entry name" value="CCDC50_N"/>
    <property type="match status" value="1"/>
</dbReference>
<dbReference type="Proteomes" id="UP000002358">
    <property type="component" value="Chromosome 1"/>
</dbReference>
<reference evidence="4" key="1">
    <citation type="submission" date="2021-01" db="UniProtKB">
        <authorList>
            <consortium name="EnsemblMetazoa"/>
        </authorList>
    </citation>
    <scope>IDENTIFICATION</scope>
</reference>
<feature type="compositionally biased region" description="Basic and acidic residues" evidence="2">
    <location>
        <begin position="410"/>
        <end position="421"/>
    </location>
</feature>
<dbReference type="PANTHER" id="PTHR22115">
    <property type="entry name" value="C3ORF6 PROTEIN-RELATED"/>
    <property type="match status" value="1"/>
</dbReference>
<evidence type="ECO:0000256" key="1">
    <source>
        <dbReference type="ARBA" id="ARBA00023054"/>
    </source>
</evidence>
<feature type="region of interest" description="Disordered" evidence="2">
    <location>
        <begin position="349"/>
        <end position="439"/>
    </location>
</feature>
<feature type="compositionally biased region" description="Basic and acidic residues" evidence="2">
    <location>
        <begin position="386"/>
        <end position="395"/>
    </location>
</feature>
<evidence type="ECO:0000259" key="3">
    <source>
        <dbReference type="Pfam" id="PF15295"/>
    </source>
</evidence>
<sequence>MLPLFTRTTTSVYARTNTLTTLAFQDGCGEQQRARRSRSVFLGVADCHLALAIYLITFPSTTHPVCLIQCTCTCSVFPTLWNVNGSVCTSRARERERPEKILASVCYSAVQCGRRGESVFLLFSRGSLNGAGAARGHGQVRAGLGHDAQGGQSQRRDADRCSACVTRFSRIRRFERVRVCREWLVHEDGALAYRLQDEEIKEHYTHNKVRNAQVREDLPKARVEQEIEKLRYLSHVQEQEERDALVARQIALSLEREERMRERELREQMRLQLRLDDEAARLEAESEIQRRIQEEKDQELARKLQEEEELVGTDTQDGAVVDEQLLLDHKIAMEAQDAELARMLQEKERAKAKRARERARQKKLERQQQQQLEEEQMSAASGSLERSQRPDKLDLKPSLPKPRQTRHTRQPSDPEEIRSYSEEVDGEEGATALAAAISEPQPRNVAAMIDPTYNGSAYGTSLSSGGSSSISPTYALSTPPPVPSAGPHIDVVSLDDAASCYMPVPGTRRNPGQQHSPLQNQEEKHKRRVKDSCRQQ</sequence>
<accession>A0A7M7Q224</accession>
<dbReference type="InterPro" id="IPR039303">
    <property type="entry name" value="CCDC50"/>
</dbReference>
<gene>
    <name evidence="4" type="primary">100122123</name>
</gene>
<dbReference type="InterPro" id="IPR029311">
    <property type="entry name" value="CCDC50_N"/>
</dbReference>
<protein>
    <recommendedName>
        <fullName evidence="3">Coiled-coil domain-containing protein</fullName>
    </recommendedName>
</protein>
<proteinExistence type="predicted"/>
<evidence type="ECO:0000313" key="4">
    <source>
        <dbReference type="EnsemblMetazoa" id="XP_031779642"/>
    </source>
</evidence>
<dbReference type="InParanoid" id="A0A7M7Q224"/>
<feature type="compositionally biased region" description="Polar residues" evidence="2">
    <location>
        <begin position="510"/>
        <end position="520"/>
    </location>
</feature>
<evidence type="ECO:0000256" key="2">
    <source>
        <dbReference type="SAM" id="MobiDB-lite"/>
    </source>
</evidence>
<feature type="region of interest" description="Disordered" evidence="2">
    <location>
        <begin position="460"/>
        <end position="536"/>
    </location>
</feature>
<feature type="compositionally biased region" description="Basic residues" evidence="2">
    <location>
        <begin position="350"/>
        <end position="363"/>
    </location>
</feature>